<accession>W9J9F2</accession>
<dbReference type="HOGENOM" id="CLU_3087343_0_0_1"/>
<evidence type="ECO:0000313" key="1">
    <source>
        <dbReference type="EMBL" id="EWZ28677.1"/>
    </source>
</evidence>
<dbReference type="EMBL" id="JH717920">
    <property type="protein sequence ID" value="EWZ28677.1"/>
    <property type="molecule type" value="Genomic_DNA"/>
</dbReference>
<reference evidence="1" key="2">
    <citation type="submission" date="2012-06" db="EMBL/GenBank/DDBJ databases">
        <title>Annotation of the Genome Sequence of Fusarium oxysporum Fo47.</title>
        <authorList>
            <consortium name="The Broad Institute Genomics Platform"/>
            <person name="Ma L.-J."/>
            <person name="Corby-Kistler H."/>
            <person name="Broz K."/>
            <person name="Gale L.R."/>
            <person name="Jonkers W."/>
            <person name="O'Donnell K."/>
            <person name="Ploetz R."/>
            <person name="Steinberg C."/>
            <person name="Schwartz D.C."/>
            <person name="VanEtten H."/>
            <person name="Zhou S."/>
            <person name="Young S.K."/>
            <person name="Zeng Q."/>
            <person name="Gargeya S."/>
            <person name="Fitzgerald M."/>
            <person name="Abouelleil A."/>
            <person name="Alvarado L."/>
            <person name="Chapman S.B."/>
            <person name="Gainer-Dewar J."/>
            <person name="Goldberg J."/>
            <person name="Griggs A."/>
            <person name="Gujja S."/>
            <person name="Hansen M."/>
            <person name="Howarth C."/>
            <person name="Imamovic A."/>
            <person name="Ireland A."/>
            <person name="Larimer J."/>
            <person name="McCowan C."/>
            <person name="Murphy C."/>
            <person name="Pearson M."/>
            <person name="Poon T.W."/>
            <person name="Priest M."/>
            <person name="Roberts A."/>
            <person name="Saif S."/>
            <person name="Shea T."/>
            <person name="Sykes S."/>
            <person name="Wortman J."/>
            <person name="Nusbaum C."/>
            <person name="Birren B."/>
        </authorList>
    </citation>
    <scope>NUCLEOTIDE SEQUENCE</scope>
    <source>
        <strain evidence="1">Fo47</strain>
    </source>
</reference>
<sequence>MQPSQGLLFAMTANAEPSTQAAPNMTPEYEVKLLLEPTAVLSHNKEHRPFDL</sequence>
<organism evidence="1">
    <name type="scientific">Fusarium oxysporum Fo47</name>
    <dbReference type="NCBI Taxonomy" id="660027"/>
    <lineage>
        <taxon>Eukaryota</taxon>
        <taxon>Fungi</taxon>
        <taxon>Dikarya</taxon>
        <taxon>Ascomycota</taxon>
        <taxon>Pezizomycotina</taxon>
        <taxon>Sordariomycetes</taxon>
        <taxon>Hypocreomycetidae</taxon>
        <taxon>Hypocreales</taxon>
        <taxon>Nectriaceae</taxon>
        <taxon>Fusarium</taxon>
        <taxon>Fusarium oxysporum species complex</taxon>
    </lineage>
</organism>
<protein>
    <submittedName>
        <fullName evidence="1">Uncharacterized protein</fullName>
    </submittedName>
</protein>
<reference evidence="1" key="1">
    <citation type="submission" date="2011-06" db="EMBL/GenBank/DDBJ databases">
        <title>The Genome Sequence of Fusarium oxysporum Fo47.</title>
        <authorList>
            <consortium name="The Broad Institute Genome Sequencing Platform"/>
            <person name="Ma L.-J."/>
            <person name="Gale L.R."/>
            <person name="Schwartz D.C."/>
            <person name="Zhou S."/>
            <person name="Corby-Kistler H."/>
            <person name="Young S.K."/>
            <person name="Zeng Q."/>
            <person name="Gargeya S."/>
            <person name="Fitzgerald M."/>
            <person name="Haas B."/>
            <person name="Abouelleil A."/>
            <person name="Alvarado L."/>
            <person name="Arachchi H.M."/>
            <person name="Berlin A."/>
            <person name="Brown A."/>
            <person name="Chapman S.B."/>
            <person name="Chen Z."/>
            <person name="Dunbar C."/>
            <person name="Freedman E."/>
            <person name="Gearin G."/>
            <person name="Gellesch M."/>
            <person name="Goldberg J."/>
            <person name="Griggs A."/>
            <person name="Gujja S."/>
            <person name="Heiman D."/>
            <person name="Howarth C."/>
            <person name="Larson L."/>
            <person name="Lui A."/>
            <person name="MacDonald P.J.P."/>
            <person name="Mehta T."/>
            <person name="Montmayeur A."/>
            <person name="Murphy C."/>
            <person name="Neiman D."/>
            <person name="Pearson M."/>
            <person name="Priest M."/>
            <person name="Roberts A."/>
            <person name="Saif S."/>
            <person name="Shea T."/>
            <person name="Shenoy N."/>
            <person name="Sisk P."/>
            <person name="Stolte C."/>
            <person name="Sykes S."/>
            <person name="Wortman J."/>
            <person name="Nusbaum C."/>
            <person name="Birren B."/>
        </authorList>
    </citation>
    <scope>NUCLEOTIDE SEQUENCE [LARGE SCALE GENOMIC DNA]</scope>
    <source>
        <strain evidence="1">Fo47</strain>
    </source>
</reference>
<dbReference type="VEuPathDB" id="FungiDB:FOZG_17682"/>
<gene>
    <name evidence="1" type="ORF">FOZG_17682</name>
</gene>
<dbReference type="Proteomes" id="UP000030766">
    <property type="component" value="Unassembled WGS sequence"/>
</dbReference>
<proteinExistence type="predicted"/>
<dbReference type="AlphaFoldDB" id="W9J9F2"/>
<name>W9J9F2_FUSOX</name>